<comment type="subcellular location">
    <subcellularLocation>
        <location evidence="4">Cell outer membrane</location>
        <topology evidence="4">Lipid-anchor</topology>
    </subcellularLocation>
</comment>
<organism evidence="6 7">
    <name type="scientific">Tahibacter aquaticus</name>
    <dbReference type="NCBI Taxonomy" id="520092"/>
    <lineage>
        <taxon>Bacteria</taxon>
        <taxon>Pseudomonadati</taxon>
        <taxon>Pseudomonadota</taxon>
        <taxon>Gammaproteobacteria</taxon>
        <taxon>Lysobacterales</taxon>
        <taxon>Rhodanobacteraceae</taxon>
        <taxon>Tahibacter</taxon>
    </lineage>
</organism>
<keyword evidence="1 4" id="KW-0732">Signal</keyword>
<dbReference type="InterPro" id="IPR015943">
    <property type="entry name" value="WD40/YVTN_repeat-like_dom_sf"/>
</dbReference>
<dbReference type="HAMAP" id="MF_00923">
    <property type="entry name" value="OM_assembly_BamB"/>
    <property type="match status" value="1"/>
</dbReference>
<comment type="function">
    <text evidence="4">Part of the outer membrane protein assembly complex, which is involved in assembly and insertion of beta-barrel proteins into the outer membrane.</text>
</comment>
<dbReference type="PANTHER" id="PTHR34512">
    <property type="entry name" value="CELL SURFACE PROTEIN"/>
    <property type="match status" value="1"/>
</dbReference>
<gene>
    <name evidence="4" type="primary">bamB</name>
    <name evidence="6" type="ORF">DFR29_11792</name>
</gene>
<feature type="domain" description="Pyrrolo-quinoline quinone repeat" evidence="5">
    <location>
        <begin position="82"/>
        <end position="314"/>
    </location>
</feature>
<evidence type="ECO:0000313" key="7">
    <source>
        <dbReference type="Proteomes" id="UP000295293"/>
    </source>
</evidence>
<proteinExistence type="inferred from homology"/>
<evidence type="ECO:0000256" key="3">
    <source>
        <dbReference type="ARBA" id="ARBA00023237"/>
    </source>
</evidence>
<comment type="similarity">
    <text evidence="4">Belongs to the BamB family.</text>
</comment>
<evidence type="ECO:0000256" key="4">
    <source>
        <dbReference type="HAMAP-Rule" id="MF_00923"/>
    </source>
</evidence>
<dbReference type="SUPFAM" id="SSF50998">
    <property type="entry name" value="Quinoprotein alcohol dehydrogenase-like"/>
    <property type="match status" value="1"/>
</dbReference>
<reference evidence="6 7" key="1">
    <citation type="submission" date="2019-03" db="EMBL/GenBank/DDBJ databases">
        <title>Genomic Encyclopedia of Type Strains, Phase IV (KMG-IV): sequencing the most valuable type-strain genomes for metagenomic binning, comparative biology and taxonomic classification.</title>
        <authorList>
            <person name="Goeker M."/>
        </authorList>
    </citation>
    <scope>NUCLEOTIDE SEQUENCE [LARGE SCALE GENOMIC DNA]</scope>
    <source>
        <strain evidence="6 7">DSM 21667</strain>
    </source>
</reference>
<dbReference type="GO" id="GO:0043165">
    <property type="term" value="P:Gram-negative-bacterium-type cell outer membrane assembly"/>
    <property type="evidence" value="ECO:0007669"/>
    <property type="project" value="UniProtKB-UniRule"/>
</dbReference>
<sequence>MKKSAYILGGLMAATLLGGCNWFKSNSSKRENIANPTPLTELSPTLAVKEVWNRGLGKGSGKSGIHQSPAVLDGKLYSANIDGEVMAIEAASGRVLWKQDFKKMRFAGAGVGSGLVVVGGLDGDVIAMDAGNGGERWRARVSAEVVAQPTIGGDTVFVRCNDGRVYALDVADGKQRWVNDRATVPLLSLRGNATPRLAGDLLLNATDAGKVSALRSSDGASAWEQNVGSGEGRTEVERLGDVDGDLKIDGDVIYAAAYHGQVVALSLNTGRPIWNRALSSYANVDVSASQVYAVDEQGNVWALDRTSGASMWKQDAFLNRWLSGPAVQGDYVVVGDIEGYVHWLAIADGKEAGRARLSKQAIRATPVVIGDTVYVVDVKGELGAFRAQL</sequence>
<dbReference type="Gene3D" id="2.130.10.10">
    <property type="entry name" value="YVTN repeat-like/Quinoprotein amine dehydrogenase"/>
    <property type="match status" value="1"/>
</dbReference>
<dbReference type="GO" id="GO:0051205">
    <property type="term" value="P:protein insertion into membrane"/>
    <property type="evidence" value="ECO:0007669"/>
    <property type="project" value="UniProtKB-UniRule"/>
</dbReference>
<evidence type="ECO:0000313" key="6">
    <source>
        <dbReference type="EMBL" id="TDR39187.1"/>
    </source>
</evidence>
<dbReference type="InterPro" id="IPR002372">
    <property type="entry name" value="PQQ_rpt_dom"/>
</dbReference>
<dbReference type="PROSITE" id="PS51257">
    <property type="entry name" value="PROKAR_LIPOPROTEIN"/>
    <property type="match status" value="1"/>
</dbReference>
<comment type="caution">
    <text evidence="6">The sequence shown here is derived from an EMBL/GenBank/DDBJ whole genome shotgun (WGS) entry which is preliminary data.</text>
</comment>
<keyword evidence="4" id="KW-0449">Lipoprotein</keyword>
<dbReference type="OrthoDB" id="5173551at2"/>
<dbReference type="Pfam" id="PF13360">
    <property type="entry name" value="PQQ_2"/>
    <property type="match status" value="1"/>
</dbReference>
<comment type="subunit">
    <text evidence="4">Part of the Bam complex.</text>
</comment>
<accession>A0A4R6YNH7</accession>
<dbReference type="AlphaFoldDB" id="A0A4R6YNH7"/>
<dbReference type="PANTHER" id="PTHR34512:SF30">
    <property type="entry name" value="OUTER MEMBRANE PROTEIN ASSEMBLY FACTOR BAMB"/>
    <property type="match status" value="1"/>
</dbReference>
<evidence type="ECO:0000256" key="1">
    <source>
        <dbReference type="ARBA" id="ARBA00022729"/>
    </source>
</evidence>
<evidence type="ECO:0000259" key="5">
    <source>
        <dbReference type="Pfam" id="PF13360"/>
    </source>
</evidence>
<dbReference type="InterPro" id="IPR017687">
    <property type="entry name" value="BamB"/>
</dbReference>
<keyword evidence="3 4" id="KW-0998">Cell outer membrane</keyword>
<dbReference type="Proteomes" id="UP000295293">
    <property type="component" value="Unassembled WGS sequence"/>
</dbReference>
<dbReference type="SMART" id="SM00564">
    <property type="entry name" value="PQQ"/>
    <property type="match status" value="7"/>
</dbReference>
<evidence type="ECO:0000256" key="2">
    <source>
        <dbReference type="ARBA" id="ARBA00023136"/>
    </source>
</evidence>
<dbReference type="NCBIfam" id="TIGR03300">
    <property type="entry name" value="assembly_YfgL"/>
    <property type="match status" value="1"/>
</dbReference>
<name>A0A4R6YNH7_9GAMM</name>
<dbReference type="RefSeq" id="WP_133821040.1">
    <property type="nucleotide sequence ID" value="NZ_SNZH01000017.1"/>
</dbReference>
<dbReference type="InterPro" id="IPR018391">
    <property type="entry name" value="PQQ_b-propeller_rpt"/>
</dbReference>
<keyword evidence="2 4" id="KW-0472">Membrane</keyword>
<dbReference type="InterPro" id="IPR011047">
    <property type="entry name" value="Quinoprotein_ADH-like_sf"/>
</dbReference>
<dbReference type="EMBL" id="SNZH01000017">
    <property type="protein sequence ID" value="TDR39187.1"/>
    <property type="molecule type" value="Genomic_DNA"/>
</dbReference>
<protein>
    <recommendedName>
        <fullName evidence="4">Outer membrane protein assembly factor BamB</fullName>
    </recommendedName>
</protein>
<keyword evidence="7" id="KW-1185">Reference proteome</keyword>
<keyword evidence="4" id="KW-0564">Palmitate</keyword>
<dbReference type="GO" id="GO:0009279">
    <property type="term" value="C:cell outer membrane"/>
    <property type="evidence" value="ECO:0007669"/>
    <property type="project" value="UniProtKB-SubCell"/>
</dbReference>